<accession>A0A1M5Z1U0</accession>
<keyword evidence="1" id="KW-0235">DNA replication</keyword>
<dbReference type="GO" id="GO:0003677">
    <property type="term" value="F:DNA binding"/>
    <property type="evidence" value="ECO:0007669"/>
    <property type="project" value="UniProtKB-KW"/>
</dbReference>
<dbReference type="SUPFAM" id="SSF49493">
    <property type="entry name" value="HSP40/DnaJ peptide-binding domain"/>
    <property type="match status" value="2"/>
</dbReference>
<gene>
    <name evidence="4" type="ORF">SAMN02745823_03086</name>
</gene>
<organism evidence="4 5">
    <name type="scientific">Sporobacter termitidis DSM 10068</name>
    <dbReference type="NCBI Taxonomy" id="1123282"/>
    <lineage>
        <taxon>Bacteria</taxon>
        <taxon>Bacillati</taxon>
        <taxon>Bacillota</taxon>
        <taxon>Clostridia</taxon>
        <taxon>Eubacteriales</taxon>
        <taxon>Oscillospiraceae</taxon>
        <taxon>Sporobacter</taxon>
    </lineage>
</organism>
<evidence type="ECO:0000313" key="4">
    <source>
        <dbReference type="EMBL" id="SHI18038.1"/>
    </source>
</evidence>
<dbReference type="SMART" id="SM00271">
    <property type="entry name" value="DnaJ"/>
    <property type="match status" value="1"/>
</dbReference>
<dbReference type="STRING" id="1123282.SAMN02745823_03086"/>
<dbReference type="InterPro" id="IPR018253">
    <property type="entry name" value="DnaJ_domain_CS"/>
</dbReference>
<dbReference type="GO" id="GO:0006260">
    <property type="term" value="P:DNA replication"/>
    <property type="evidence" value="ECO:0007669"/>
    <property type="project" value="UniProtKB-KW"/>
</dbReference>
<evidence type="ECO:0000256" key="1">
    <source>
        <dbReference type="ARBA" id="ARBA00022705"/>
    </source>
</evidence>
<dbReference type="InterPro" id="IPR001623">
    <property type="entry name" value="DnaJ_domain"/>
</dbReference>
<evidence type="ECO:0000313" key="5">
    <source>
        <dbReference type="Proteomes" id="UP000183995"/>
    </source>
</evidence>
<dbReference type="PROSITE" id="PS50076">
    <property type="entry name" value="DNAJ_2"/>
    <property type="match status" value="1"/>
</dbReference>
<dbReference type="GO" id="GO:0042026">
    <property type="term" value="P:protein refolding"/>
    <property type="evidence" value="ECO:0007669"/>
    <property type="project" value="TreeGrafter"/>
</dbReference>
<dbReference type="AlphaFoldDB" id="A0A1M5Z1U0"/>
<dbReference type="PROSITE" id="PS00636">
    <property type="entry name" value="DNAJ_1"/>
    <property type="match status" value="1"/>
</dbReference>
<dbReference type="RefSeq" id="WP_073080836.1">
    <property type="nucleotide sequence ID" value="NZ_FQXV01000012.1"/>
</dbReference>
<evidence type="ECO:0000259" key="3">
    <source>
        <dbReference type="PROSITE" id="PS50076"/>
    </source>
</evidence>
<dbReference type="Proteomes" id="UP000183995">
    <property type="component" value="Unassembled WGS sequence"/>
</dbReference>
<feature type="domain" description="J" evidence="3">
    <location>
        <begin position="5"/>
        <end position="70"/>
    </location>
</feature>
<dbReference type="GO" id="GO:0051082">
    <property type="term" value="F:unfolded protein binding"/>
    <property type="evidence" value="ECO:0007669"/>
    <property type="project" value="InterPro"/>
</dbReference>
<protein>
    <submittedName>
        <fullName evidence="4">Curved DNA-binding protein</fullName>
    </submittedName>
</protein>
<keyword evidence="5" id="KW-1185">Reference proteome</keyword>
<dbReference type="OrthoDB" id="9779889at2"/>
<dbReference type="InterPro" id="IPR002939">
    <property type="entry name" value="DnaJ_C"/>
</dbReference>
<dbReference type="EMBL" id="FQXV01000012">
    <property type="protein sequence ID" value="SHI18038.1"/>
    <property type="molecule type" value="Genomic_DNA"/>
</dbReference>
<dbReference type="CDD" id="cd06257">
    <property type="entry name" value="DnaJ"/>
    <property type="match status" value="1"/>
</dbReference>
<proteinExistence type="predicted"/>
<keyword evidence="2" id="KW-0143">Chaperone</keyword>
<dbReference type="SUPFAM" id="SSF46565">
    <property type="entry name" value="Chaperone J-domain"/>
    <property type="match status" value="1"/>
</dbReference>
<dbReference type="PRINTS" id="PR00625">
    <property type="entry name" value="JDOMAIN"/>
</dbReference>
<dbReference type="PANTHER" id="PTHR43096:SF52">
    <property type="entry name" value="DNAJ HOMOLOG 1, MITOCHONDRIAL-RELATED"/>
    <property type="match status" value="1"/>
</dbReference>
<dbReference type="CDD" id="cd10747">
    <property type="entry name" value="DnaJ_C"/>
    <property type="match status" value="1"/>
</dbReference>
<dbReference type="InterPro" id="IPR008971">
    <property type="entry name" value="HSP40/DnaJ_pept-bd"/>
</dbReference>
<dbReference type="PANTHER" id="PTHR43096">
    <property type="entry name" value="DNAJ HOMOLOG 1, MITOCHONDRIAL-RELATED"/>
    <property type="match status" value="1"/>
</dbReference>
<keyword evidence="4" id="KW-0238">DNA-binding</keyword>
<dbReference type="InterPro" id="IPR036869">
    <property type="entry name" value="J_dom_sf"/>
</dbReference>
<name>A0A1M5Z1U0_9FIRM</name>
<dbReference type="Gene3D" id="1.10.287.110">
    <property type="entry name" value="DnaJ domain"/>
    <property type="match status" value="1"/>
</dbReference>
<evidence type="ECO:0000256" key="2">
    <source>
        <dbReference type="ARBA" id="ARBA00023186"/>
    </source>
</evidence>
<dbReference type="Pfam" id="PF01556">
    <property type="entry name" value="DnaJ_C"/>
    <property type="match status" value="1"/>
</dbReference>
<dbReference type="GO" id="GO:0005737">
    <property type="term" value="C:cytoplasm"/>
    <property type="evidence" value="ECO:0007669"/>
    <property type="project" value="TreeGrafter"/>
</dbReference>
<reference evidence="4 5" key="1">
    <citation type="submission" date="2016-11" db="EMBL/GenBank/DDBJ databases">
        <authorList>
            <person name="Jaros S."/>
            <person name="Januszkiewicz K."/>
            <person name="Wedrychowicz H."/>
        </authorList>
    </citation>
    <scope>NUCLEOTIDE SEQUENCE [LARGE SCALE GENOMIC DNA]</scope>
    <source>
        <strain evidence="4 5">DSM 10068</strain>
    </source>
</reference>
<sequence length="324" mass="34744">MEFKDYYAVLGIGRDATEEEIKKTYRKLAKKYHPDVAGGSKASEEKFKEISEAYEVLGDKEKRAKYDALYEDMKSGRFRENYGGFDPSTHRSGADTGGGYSYTWTTADGGGADFSDFFNMFFGGGRGGAYGDIFSNLGGGGGFDSYSGSGQDIDARVEIGIREAYKGGEKTIALQTESGTKTVKFKIPAGIQPGEKIKLTGLGGPGMGKGKAGDLYLEIGLKPEAGFSFDGGALEKTVDVYPWQAALGDEIQVATLDERLKVKIPAGIQSGGKLRIAARGYPAKNGKRGALSLVVRIVNPAHLTDDMKELYAQLAELAKGAVRR</sequence>
<dbReference type="Gene3D" id="2.60.260.20">
    <property type="entry name" value="Urease metallochaperone UreE, N-terminal domain"/>
    <property type="match status" value="2"/>
</dbReference>
<dbReference type="Pfam" id="PF00226">
    <property type="entry name" value="DnaJ"/>
    <property type="match status" value="1"/>
</dbReference>